<organism evidence="2 3">
    <name type="scientific">Trichogramma brassicae</name>
    <dbReference type="NCBI Taxonomy" id="86971"/>
    <lineage>
        <taxon>Eukaryota</taxon>
        <taxon>Metazoa</taxon>
        <taxon>Ecdysozoa</taxon>
        <taxon>Arthropoda</taxon>
        <taxon>Hexapoda</taxon>
        <taxon>Insecta</taxon>
        <taxon>Pterygota</taxon>
        <taxon>Neoptera</taxon>
        <taxon>Endopterygota</taxon>
        <taxon>Hymenoptera</taxon>
        <taxon>Apocrita</taxon>
        <taxon>Proctotrupomorpha</taxon>
        <taxon>Chalcidoidea</taxon>
        <taxon>Trichogrammatidae</taxon>
        <taxon>Trichogramma</taxon>
    </lineage>
</organism>
<feature type="region of interest" description="Disordered" evidence="1">
    <location>
        <begin position="95"/>
        <end position="124"/>
    </location>
</feature>
<dbReference type="EMBL" id="CADCXV010000734">
    <property type="protein sequence ID" value="CAB0034172.1"/>
    <property type="molecule type" value="Genomic_DNA"/>
</dbReference>
<dbReference type="AlphaFoldDB" id="A0A6H5IBX2"/>
<reference evidence="2 3" key="1">
    <citation type="submission" date="2020-02" db="EMBL/GenBank/DDBJ databases">
        <authorList>
            <person name="Ferguson B K."/>
        </authorList>
    </citation>
    <scope>NUCLEOTIDE SEQUENCE [LARGE SCALE GENOMIC DNA]</scope>
</reference>
<sequence>MFHSDQQVDEQQVAITRKVNILHPPRVSTLKGYRGTYTKLGLFTRSSQLIKPSPKMPRGKPAKKIILPDAACCYDSESSQLCSDSDCSDCYAPKKRVTKSKTTAKKSSNKSKSKKKTRRSRSTY</sequence>
<gene>
    <name evidence="2" type="ORF">TBRA_LOCUS6070</name>
</gene>
<evidence type="ECO:0000313" key="2">
    <source>
        <dbReference type="EMBL" id="CAB0034172.1"/>
    </source>
</evidence>
<evidence type="ECO:0000256" key="1">
    <source>
        <dbReference type="SAM" id="MobiDB-lite"/>
    </source>
</evidence>
<accession>A0A6H5IBX2</accession>
<evidence type="ECO:0000313" key="3">
    <source>
        <dbReference type="Proteomes" id="UP000479190"/>
    </source>
</evidence>
<proteinExistence type="predicted"/>
<keyword evidence="3" id="KW-1185">Reference proteome</keyword>
<dbReference type="Proteomes" id="UP000479190">
    <property type="component" value="Unassembled WGS sequence"/>
</dbReference>
<protein>
    <submittedName>
        <fullName evidence="2">Uncharacterized protein</fullName>
    </submittedName>
</protein>
<name>A0A6H5IBX2_9HYME</name>